<dbReference type="PRINTS" id="PR00502">
    <property type="entry name" value="NUDIXFAMILY"/>
</dbReference>
<accession>A0ABS3UIJ5</accession>
<gene>
    <name evidence="6" type="ORF">J5X75_13705</name>
</gene>
<dbReference type="PROSITE" id="PS51462">
    <property type="entry name" value="NUDIX"/>
    <property type="match status" value="1"/>
</dbReference>
<dbReference type="PROSITE" id="PS00893">
    <property type="entry name" value="NUDIX_BOX"/>
    <property type="match status" value="1"/>
</dbReference>
<comment type="similarity">
    <text evidence="2 4">Belongs to the Nudix hydrolase family.</text>
</comment>
<dbReference type="Gene3D" id="3.90.79.10">
    <property type="entry name" value="Nucleoside Triphosphate Pyrophosphohydrolase"/>
    <property type="match status" value="1"/>
</dbReference>
<organism evidence="6 7">
    <name type="scientific">Actinoplanes flavus</name>
    <dbReference type="NCBI Taxonomy" id="2820290"/>
    <lineage>
        <taxon>Bacteria</taxon>
        <taxon>Bacillati</taxon>
        <taxon>Actinomycetota</taxon>
        <taxon>Actinomycetes</taxon>
        <taxon>Micromonosporales</taxon>
        <taxon>Micromonosporaceae</taxon>
        <taxon>Actinoplanes</taxon>
    </lineage>
</organism>
<comment type="caution">
    <text evidence="6">The sequence shown here is derived from an EMBL/GenBank/DDBJ whole genome shotgun (WGS) entry which is preliminary data.</text>
</comment>
<dbReference type="CDD" id="cd18876">
    <property type="entry name" value="NUDIX_Hydrolase"/>
    <property type="match status" value="1"/>
</dbReference>
<dbReference type="EMBL" id="JAGFNS010000008">
    <property type="protein sequence ID" value="MBO3738576.1"/>
    <property type="molecule type" value="Genomic_DNA"/>
</dbReference>
<reference evidence="6 7" key="1">
    <citation type="submission" date="2021-03" db="EMBL/GenBank/DDBJ databases">
        <title>Actinoplanes flavus sp. nov., a novel actinomycete isolated from Coconut Palm rhizosphere soil.</title>
        <authorList>
            <person name="Luo X."/>
        </authorList>
    </citation>
    <scope>NUCLEOTIDE SEQUENCE [LARGE SCALE GENOMIC DNA]</scope>
    <source>
        <strain evidence="6 7">NEAU-H7</strain>
    </source>
</reference>
<evidence type="ECO:0000256" key="1">
    <source>
        <dbReference type="ARBA" id="ARBA00001946"/>
    </source>
</evidence>
<dbReference type="GO" id="GO:0016787">
    <property type="term" value="F:hydrolase activity"/>
    <property type="evidence" value="ECO:0007669"/>
    <property type="project" value="UniProtKB-KW"/>
</dbReference>
<dbReference type="InterPro" id="IPR015797">
    <property type="entry name" value="NUDIX_hydrolase-like_dom_sf"/>
</dbReference>
<keyword evidence="7" id="KW-1185">Reference proteome</keyword>
<dbReference type="PANTHER" id="PTHR43046:SF14">
    <property type="entry name" value="MUTT_NUDIX FAMILY PROTEIN"/>
    <property type="match status" value="1"/>
</dbReference>
<dbReference type="SUPFAM" id="SSF55811">
    <property type="entry name" value="Nudix"/>
    <property type="match status" value="1"/>
</dbReference>
<evidence type="ECO:0000313" key="6">
    <source>
        <dbReference type="EMBL" id="MBO3738576.1"/>
    </source>
</evidence>
<evidence type="ECO:0000259" key="5">
    <source>
        <dbReference type="PROSITE" id="PS51462"/>
    </source>
</evidence>
<comment type="cofactor">
    <cofactor evidence="1">
        <name>Mg(2+)</name>
        <dbReference type="ChEBI" id="CHEBI:18420"/>
    </cofactor>
</comment>
<evidence type="ECO:0000256" key="4">
    <source>
        <dbReference type="RuleBase" id="RU003476"/>
    </source>
</evidence>
<proteinExistence type="inferred from homology"/>
<dbReference type="InterPro" id="IPR000086">
    <property type="entry name" value="NUDIX_hydrolase_dom"/>
</dbReference>
<dbReference type="InterPro" id="IPR020084">
    <property type="entry name" value="NUDIX_hydrolase_CS"/>
</dbReference>
<dbReference type="Proteomes" id="UP000679690">
    <property type="component" value="Unassembled WGS sequence"/>
</dbReference>
<dbReference type="RefSeq" id="WP_208467747.1">
    <property type="nucleotide sequence ID" value="NZ_JAGFNS010000008.1"/>
</dbReference>
<keyword evidence="3 4" id="KW-0378">Hydrolase</keyword>
<feature type="domain" description="Nudix hydrolase" evidence="5">
    <location>
        <begin position="17"/>
        <end position="147"/>
    </location>
</feature>
<sequence>MRDVVTGARLDVPVVLPTVPASAGALIRARKGRLLILKPTYKGGWTIPGGVIEVGESPWEACRRETREECGLDVTTGRLVCLDFRRPRPGRPGGLRFLFDCGVVDDAVLDTVVIQPVEIAESRVLPLKEALPLLSGPVRRRVRAAFESKRVHYLEDGRPVTGIRP</sequence>
<dbReference type="InterPro" id="IPR020476">
    <property type="entry name" value="Nudix_hydrolase"/>
</dbReference>
<evidence type="ECO:0000313" key="7">
    <source>
        <dbReference type="Proteomes" id="UP000679690"/>
    </source>
</evidence>
<name>A0ABS3UIJ5_9ACTN</name>
<evidence type="ECO:0000256" key="3">
    <source>
        <dbReference type="ARBA" id="ARBA00022801"/>
    </source>
</evidence>
<evidence type="ECO:0000256" key="2">
    <source>
        <dbReference type="ARBA" id="ARBA00005582"/>
    </source>
</evidence>
<protein>
    <submittedName>
        <fullName evidence="6">NUDIX hydrolase</fullName>
    </submittedName>
</protein>
<dbReference type="Pfam" id="PF00293">
    <property type="entry name" value="NUDIX"/>
    <property type="match status" value="1"/>
</dbReference>
<dbReference type="PANTHER" id="PTHR43046">
    <property type="entry name" value="GDP-MANNOSE MANNOSYL HYDROLASE"/>
    <property type="match status" value="1"/>
</dbReference>